<dbReference type="InterPro" id="IPR018485">
    <property type="entry name" value="FGGY_C"/>
</dbReference>
<comment type="similarity">
    <text evidence="1">Belongs to the FGGY kinase family.</text>
</comment>
<sequence>MVEVIIAVDVGSSSVKCNAYAYSVGDASSEDGAIASNGHSSEAPLDCLAQNAKVMRAVQPQTGKVVALDQIITAVEECISNVLSSLDAAMGQDFSVVAVGFSSFTMNLIGLDAEGQPLGEEASISYACNTAEVVEEVERLKRELGQGEQRVLYQRTGTPIHGAYAMPQLRVMYERQRELCEKIHHWQPISNLCIARWTGQKAQGMPLSYCEASWTGLLNFRTCEYEPAALALLPSEACRRALPRTVCDVDESISSGLSSEYQSKWPQLADACFFLGVGDGAVANIGSKCVTPDRIACTIGTSAAARVCVPLPILPAEQEPEFSLQVPNGLFCYRIDRHHVLLGGALTDGGSAVEWIRQLLNLNDSKDFSECIERVGEALKRAEEEAYQNTIEKSKPTLSTVPFLSGERSTGYRSGATGVLFGLTRDTTSTDLVQSCLEGITLRLGAIIDRIQQFVDPHGDEHSQDFRPQIIVSGKGLEVNRVWRQMIANCTGLETILDKSTFGGTCRGVAVLVLSKLNEASSFPAEPVGGHGTLKYPPQPRSENYWKKLSEQQESLISAVSPLYGAGKS</sequence>
<reference evidence="6" key="1">
    <citation type="submission" date="2021-01" db="EMBL/GenBank/DDBJ databases">
        <authorList>
            <person name="Corre E."/>
            <person name="Pelletier E."/>
            <person name="Niang G."/>
            <person name="Scheremetjew M."/>
            <person name="Finn R."/>
            <person name="Kale V."/>
            <person name="Holt S."/>
            <person name="Cochrane G."/>
            <person name="Meng A."/>
            <person name="Brown T."/>
            <person name="Cohen L."/>
        </authorList>
    </citation>
    <scope>NUCLEOTIDE SEQUENCE</scope>
    <source>
        <strain evidence="6">CCMP125</strain>
    </source>
</reference>
<accession>A0A7S2VCI6</accession>
<dbReference type="SUPFAM" id="SSF53067">
    <property type="entry name" value="Actin-like ATPase domain"/>
    <property type="match status" value="2"/>
</dbReference>
<name>A0A7S2VCI6_9STRA</name>
<dbReference type="InterPro" id="IPR050406">
    <property type="entry name" value="FGGY_Carb_Kinase"/>
</dbReference>
<dbReference type="PANTHER" id="PTHR43095">
    <property type="entry name" value="SUGAR KINASE"/>
    <property type="match status" value="1"/>
</dbReference>
<dbReference type="GO" id="GO:0005975">
    <property type="term" value="P:carbohydrate metabolic process"/>
    <property type="evidence" value="ECO:0007669"/>
    <property type="project" value="InterPro"/>
</dbReference>
<proteinExistence type="inferred from homology"/>
<feature type="domain" description="Carbohydrate kinase FGGY N-terminal" evidence="4">
    <location>
        <begin position="67"/>
        <end position="286"/>
    </location>
</feature>
<dbReference type="PIRSF" id="PIRSF000538">
    <property type="entry name" value="GlpK"/>
    <property type="match status" value="1"/>
</dbReference>
<dbReference type="Pfam" id="PF02782">
    <property type="entry name" value="FGGY_C"/>
    <property type="match status" value="1"/>
</dbReference>
<evidence type="ECO:0000259" key="4">
    <source>
        <dbReference type="Pfam" id="PF00370"/>
    </source>
</evidence>
<dbReference type="InterPro" id="IPR018484">
    <property type="entry name" value="FGGY_N"/>
</dbReference>
<dbReference type="InterPro" id="IPR000577">
    <property type="entry name" value="Carb_kinase_FGGY"/>
</dbReference>
<evidence type="ECO:0000313" key="6">
    <source>
        <dbReference type="EMBL" id="CAD9943783.1"/>
    </source>
</evidence>
<evidence type="ECO:0000259" key="5">
    <source>
        <dbReference type="Pfam" id="PF02782"/>
    </source>
</evidence>
<evidence type="ECO:0008006" key="7">
    <source>
        <dbReference type="Google" id="ProtNLM"/>
    </source>
</evidence>
<organism evidence="6">
    <name type="scientific">Entomoneis paludosa</name>
    <dbReference type="NCBI Taxonomy" id="265537"/>
    <lineage>
        <taxon>Eukaryota</taxon>
        <taxon>Sar</taxon>
        <taxon>Stramenopiles</taxon>
        <taxon>Ochrophyta</taxon>
        <taxon>Bacillariophyta</taxon>
        <taxon>Bacillariophyceae</taxon>
        <taxon>Bacillariophycidae</taxon>
        <taxon>Entomoneidaceae</taxon>
        <taxon>Entomoneis</taxon>
    </lineage>
</organism>
<evidence type="ECO:0000256" key="1">
    <source>
        <dbReference type="ARBA" id="ARBA00009156"/>
    </source>
</evidence>
<evidence type="ECO:0000256" key="2">
    <source>
        <dbReference type="ARBA" id="ARBA00022679"/>
    </source>
</evidence>
<protein>
    <recommendedName>
        <fullName evidence="7">Glycerol kinase</fullName>
    </recommendedName>
</protein>
<dbReference type="Pfam" id="PF00370">
    <property type="entry name" value="FGGY_N"/>
    <property type="match status" value="1"/>
</dbReference>
<dbReference type="CDD" id="cd07770">
    <property type="entry name" value="ASKHA_NBD_FGGY_GntK"/>
    <property type="match status" value="1"/>
</dbReference>
<dbReference type="AlphaFoldDB" id="A0A7S2VCI6"/>
<keyword evidence="2" id="KW-0808">Transferase</keyword>
<dbReference type="EMBL" id="HBHT01003026">
    <property type="protein sequence ID" value="CAD9943783.1"/>
    <property type="molecule type" value="Transcribed_RNA"/>
</dbReference>
<keyword evidence="3" id="KW-0418">Kinase</keyword>
<evidence type="ECO:0000256" key="3">
    <source>
        <dbReference type="ARBA" id="ARBA00022777"/>
    </source>
</evidence>
<feature type="domain" description="Carbohydrate kinase FGGY C-terminal" evidence="5">
    <location>
        <begin position="296"/>
        <end position="512"/>
    </location>
</feature>
<dbReference type="GO" id="GO:0016301">
    <property type="term" value="F:kinase activity"/>
    <property type="evidence" value="ECO:0007669"/>
    <property type="project" value="UniProtKB-KW"/>
</dbReference>
<gene>
    <name evidence="6" type="ORF">APAL1065_LOCUS2035</name>
</gene>
<dbReference type="InterPro" id="IPR043129">
    <property type="entry name" value="ATPase_NBD"/>
</dbReference>
<dbReference type="PANTHER" id="PTHR43095:SF2">
    <property type="entry name" value="GLUCONOKINASE"/>
    <property type="match status" value="1"/>
</dbReference>
<dbReference type="Gene3D" id="3.30.420.40">
    <property type="match status" value="2"/>
</dbReference>